<gene>
    <name evidence="2" type="ORF">ACFOYW_02320</name>
</gene>
<feature type="region of interest" description="Disordered" evidence="1">
    <location>
        <begin position="67"/>
        <end position="88"/>
    </location>
</feature>
<reference evidence="3" key="1">
    <citation type="journal article" date="2019" name="Int. J. Syst. Evol. Microbiol.">
        <title>The Global Catalogue of Microorganisms (GCM) 10K type strain sequencing project: providing services to taxonomists for standard genome sequencing and annotation.</title>
        <authorList>
            <consortium name="The Broad Institute Genomics Platform"/>
            <consortium name="The Broad Institute Genome Sequencing Center for Infectious Disease"/>
            <person name="Wu L."/>
            <person name="Ma J."/>
        </authorList>
    </citation>
    <scope>NUCLEOTIDE SEQUENCE [LARGE SCALE GENOMIC DNA]</scope>
    <source>
        <strain evidence="3">CGMCC 1.10363</strain>
    </source>
</reference>
<organism evidence="2 3">
    <name type="scientific">Gryllotalpicola reticulitermitis</name>
    <dbReference type="NCBI Taxonomy" id="1184153"/>
    <lineage>
        <taxon>Bacteria</taxon>
        <taxon>Bacillati</taxon>
        <taxon>Actinomycetota</taxon>
        <taxon>Actinomycetes</taxon>
        <taxon>Micrococcales</taxon>
        <taxon>Microbacteriaceae</taxon>
        <taxon>Gryllotalpicola</taxon>
    </lineage>
</organism>
<dbReference type="Proteomes" id="UP001595900">
    <property type="component" value="Unassembled WGS sequence"/>
</dbReference>
<dbReference type="RefSeq" id="WP_390227371.1">
    <property type="nucleotide sequence ID" value="NZ_JBHSCN010000002.1"/>
</dbReference>
<evidence type="ECO:0000256" key="1">
    <source>
        <dbReference type="SAM" id="MobiDB-lite"/>
    </source>
</evidence>
<keyword evidence="3" id="KW-1185">Reference proteome</keyword>
<sequence>MPLHSPEDVARFQSGERRLIWARDVTIDELVELPDGQAIAWRESGRSFECPMPVCLDRALHTVARHPHRRDGFAHKPGSGPPDLSAAS</sequence>
<protein>
    <recommendedName>
        <fullName evidence="4">YlxR domain-containing protein</fullName>
    </recommendedName>
</protein>
<evidence type="ECO:0000313" key="2">
    <source>
        <dbReference type="EMBL" id="MFC4242194.1"/>
    </source>
</evidence>
<dbReference type="EMBL" id="JBHSCN010000002">
    <property type="protein sequence ID" value="MFC4242194.1"/>
    <property type="molecule type" value="Genomic_DNA"/>
</dbReference>
<comment type="caution">
    <text evidence="2">The sequence shown here is derived from an EMBL/GenBank/DDBJ whole genome shotgun (WGS) entry which is preliminary data.</text>
</comment>
<proteinExistence type="predicted"/>
<accession>A0ABV8Q321</accession>
<evidence type="ECO:0000313" key="3">
    <source>
        <dbReference type="Proteomes" id="UP001595900"/>
    </source>
</evidence>
<evidence type="ECO:0008006" key="4">
    <source>
        <dbReference type="Google" id="ProtNLM"/>
    </source>
</evidence>
<name>A0ABV8Q321_9MICO</name>